<evidence type="ECO:0000256" key="1">
    <source>
        <dbReference type="ARBA" id="ARBA00010515"/>
    </source>
</evidence>
<gene>
    <name evidence="4" type="ORF">GSM42_13535</name>
</gene>
<keyword evidence="5" id="KW-1185">Reference proteome</keyword>
<dbReference type="EMBL" id="WUUL01000009">
    <property type="protein sequence ID" value="MXQ54718.1"/>
    <property type="molecule type" value="Genomic_DNA"/>
</dbReference>
<accession>A0A6I4VVT3</accession>
<feature type="domain" description="Alpha/beta hydrolase fold-3" evidence="3">
    <location>
        <begin position="78"/>
        <end position="283"/>
    </location>
</feature>
<dbReference type="PANTHER" id="PTHR48081">
    <property type="entry name" value="AB HYDROLASE SUPERFAMILY PROTEIN C4A8.06C"/>
    <property type="match status" value="1"/>
</dbReference>
<comment type="caution">
    <text evidence="4">The sequence shown here is derived from an EMBL/GenBank/DDBJ whole genome shotgun (WGS) entry which is preliminary data.</text>
</comment>
<dbReference type="FunFam" id="3.40.50.1820:FF:000089">
    <property type="entry name" value="Alpha/beta hydrolase"/>
    <property type="match status" value="1"/>
</dbReference>
<dbReference type="RefSeq" id="WP_160802072.1">
    <property type="nucleotide sequence ID" value="NZ_WUUL01000009.1"/>
</dbReference>
<dbReference type="InterPro" id="IPR013094">
    <property type="entry name" value="AB_hydrolase_3"/>
</dbReference>
<proteinExistence type="inferred from homology"/>
<dbReference type="InterPro" id="IPR050300">
    <property type="entry name" value="GDXG_lipolytic_enzyme"/>
</dbReference>
<organism evidence="4 5">
    <name type="scientific">Shimazuella alba</name>
    <dbReference type="NCBI Taxonomy" id="2690964"/>
    <lineage>
        <taxon>Bacteria</taxon>
        <taxon>Bacillati</taxon>
        <taxon>Bacillota</taxon>
        <taxon>Bacilli</taxon>
        <taxon>Bacillales</taxon>
        <taxon>Thermoactinomycetaceae</taxon>
        <taxon>Shimazuella</taxon>
    </lineage>
</organism>
<dbReference type="Gene3D" id="3.40.50.1820">
    <property type="entry name" value="alpha/beta hydrolase"/>
    <property type="match status" value="1"/>
</dbReference>
<dbReference type="PANTHER" id="PTHR48081:SF8">
    <property type="entry name" value="ALPHA_BETA HYDROLASE FOLD-3 DOMAIN-CONTAINING PROTEIN-RELATED"/>
    <property type="match status" value="1"/>
</dbReference>
<dbReference type="Proteomes" id="UP000430692">
    <property type="component" value="Unassembled WGS sequence"/>
</dbReference>
<protein>
    <submittedName>
        <fullName evidence="4">Alpha/beta hydrolase fold domain-containing protein</fullName>
    </submittedName>
</protein>
<evidence type="ECO:0000313" key="5">
    <source>
        <dbReference type="Proteomes" id="UP000430692"/>
    </source>
</evidence>
<reference evidence="4 5" key="1">
    <citation type="submission" date="2019-12" db="EMBL/GenBank/DDBJ databases">
        <title>Whole-genome analyses of novel actinobacteria.</title>
        <authorList>
            <person name="Sahin N."/>
            <person name="Saygin H."/>
        </authorList>
    </citation>
    <scope>NUCLEOTIDE SEQUENCE [LARGE SCALE GENOMIC DNA]</scope>
    <source>
        <strain evidence="4 5">KC615</strain>
    </source>
</reference>
<dbReference type="Pfam" id="PF07859">
    <property type="entry name" value="Abhydrolase_3"/>
    <property type="match status" value="1"/>
</dbReference>
<name>A0A6I4VVT3_9BACL</name>
<dbReference type="InterPro" id="IPR029058">
    <property type="entry name" value="AB_hydrolase_fold"/>
</dbReference>
<dbReference type="GO" id="GO:0016787">
    <property type="term" value="F:hydrolase activity"/>
    <property type="evidence" value="ECO:0007669"/>
    <property type="project" value="UniProtKB-KW"/>
</dbReference>
<dbReference type="AlphaFoldDB" id="A0A6I4VVT3"/>
<evidence type="ECO:0000256" key="2">
    <source>
        <dbReference type="ARBA" id="ARBA00022801"/>
    </source>
</evidence>
<evidence type="ECO:0000259" key="3">
    <source>
        <dbReference type="Pfam" id="PF07859"/>
    </source>
</evidence>
<evidence type="ECO:0000313" key="4">
    <source>
        <dbReference type="EMBL" id="MXQ54718.1"/>
    </source>
</evidence>
<dbReference type="SUPFAM" id="SSF53474">
    <property type="entry name" value="alpha/beta-Hydrolases"/>
    <property type="match status" value="1"/>
</dbReference>
<keyword evidence="2 4" id="KW-0378">Hydrolase</keyword>
<sequence length="307" mass="34701">MSLHPKAKQFLEEFKKTNEGTPPLSEIDPKIIRESLIPTIISDKYETIHLEDHSLEGSYGTIPIQIYRPNLDKDQPVIVFYHGGGFILGDVKGYAPFCQKVAHDTNCTVVSIEYRLAPEYKFPTAIEECYAATKWIYNQAKELGLDDSRFAVMGDSAGGNIAAVVTHLARDKKEIPITLQVLIFPMTSFAIQSISKKKFAEGYFLAQESLDLFEKHYLRSKSDVTNPLASPLLEDLHDLPPAFVLTAEYDPLRDEAEAYVQKLVESGVEVWSKRYAGMIHGFTTFTDLFGDRSIQDISEFIRSKFFI</sequence>
<comment type="similarity">
    <text evidence="1">Belongs to the 'GDXG' lipolytic enzyme family.</text>
</comment>